<protein>
    <submittedName>
        <fullName evidence="1">Uncharacterized protein</fullName>
    </submittedName>
</protein>
<accession>M8BP63</accession>
<dbReference type="EnsemblPlants" id="EMT08589">
    <property type="protein sequence ID" value="EMT08589"/>
    <property type="gene ID" value="F775_07798"/>
</dbReference>
<evidence type="ECO:0000313" key="1">
    <source>
        <dbReference type="EnsemblPlants" id="EMT08589"/>
    </source>
</evidence>
<organism evidence="1">
    <name type="scientific">Aegilops tauschii</name>
    <name type="common">Tausch's goatgrass</name>
    <name type="synonym">Aegilops squarrosa</name>
    <dbReference type="NCBI Taxonomy" id="37682"/>
    <lineage>
        <taxon>Eukaryota</taxon>
        <taxon>Viridiplantae</taxon>
        <taxon>Streptophyta</taxon>
        <taxon>Embryophyta</taxon>
        <taxon>Tracheophyta</taxon>
        <taxon>Spermatophyta</taxon>
        <taxon>Magnoliopsida</taxon>
        <taxon>Liliopsida</taxon>
        <taxon>Poales</taxon>
        <taxon>Poaceae</taxon>
        <taxon>BOP clade</taxon>
        <taxon>Pooideae</taxon>
        <taxon>Triticodae</taxon>
        <taxon>Triticeae</taxon>
        <taxon>Triticinae</taxon>
        <taxon>Aegilops</taxon>
    </lineage>
</organism>
<dbReference type="AlphaFoldDB" id="M8BP63"/>
<sequence length="92" mass="10477">MAPAMAAFMAAGEIGSALAKWSNIPDGFAKFWDSICKVRRPPVYCKKCKAWIAFRRYATHSKTHRNNEEAHLEDTEMTIQCPYKECIVGHKD</sequence>
<name>M8BP63_AEGTA</name>
<proteinExistence type="predicted"/>
<reference evidence="1" key="1">
    <citation type="submission" date="2015-06" db="UniProtKB">
        <authorList>
            <consortium name="EnsemblPlants"/>
        </authorList>
    </citation>
    <scope>IDENTIFICATION</scope>
</reference>